<dbReference type="OrthoDB" id="10134688at2759"/>
<proteinExistence type="predicted"/>
<evidence type="ECO:0000313" key="2">
    <source>
        <dbReference type="EMBL" id="CBY23180.1"/>
    </source>
</evidence>
<accession>E4X081</accession>
<reference evidence="2" key="1">
    <citation type="journal article" date="2010" name="Science">
        <title>Plasticity of animal genome architecture unmasked by rapid evolution of a pelagic tunicate.</title>
        <authorList>
            <person name="Denoeud F."/>
            <person name="Henriet S."/>
            <person name="Mungpakdee S."/>
            <person name="Aury J.M."/>
            <person name="Da Silva C."/>
            <person name="Brinkmann H."/>
            <person name="Mikhaleva J."/>
            <person name="Olsen L.C."/>
            <person name="Jubin C."/>
            <person name="Canestro C."/>
            <person name="Bouquet J.M."/>
            <person name="Danks G."/>
            <person name="Poulain J."/>
            <person name="Campsteijn C."/>
            <person name="Adamski M."/>
            <person name="Cross I."/>
            <person name="Yadetie F."/>
            <person name="Muffato M."/>
            <person name="Louis A."/>
            <person name="Butcher S."/>
            <person name="Tsagkogeorga G."/>
            <person name="Konrad A."/>
            <person name="Singh S."/>
            <person name="Jensen M.F."/>
            <person name="Cong E.H."/>
            <person name="Eikeseth-Otteraa H."/>
            <person name="Noel B."/>
            <person name="Anthouard V."/>
            <person name="Porcel B.M."/>
            <person name="Kachouri-Lafond R."/>
            <person name="Nishino A."/>
            <person name="Ugolini M."/>
            <person name="Chourrout P."/>
            <person name="Nishida H."/>
            <person name="Aasland R."/>
            <person name="Huzurbazar S."/>
            <person name="Westhof E."/>
            <person name="Delsuc F."/>
            <person name="Lehrach H."/>
            <person name="Reinhardt R."/>
            <person name="Weissenbach J."/>
            <person name="Roy S.W."/>
            <person name="Artiguenave F."/>
            <person name="Postlethwait J.H."/>
            <person name="Manak J.R."/>
            <person name="Thompson E.M."/>
            <person name="Jaillon O."/>
            <person name="Du Pasquier L."/>
            <person name="Boudinot P."/>
            <person name="Liberles D.A."/>
            <person name="Volff J.N."/>
            <person name="Philippe H."/>
            <person name="Lenhard B."/>
            <person name="Roest Crollius H."/>
            <person name="Wincker P."/>
            <person name="Chourrout D."/>
        </authorList>
    </citation>
    <scope>NUCLEOTIDE SEQUENCE [LARGE SCALE GENOMIC DNA]</scope>
</reference>
<dbReference type="InParanoid" id="E4X081"/>
<dbReference type="AlphaFoldDB" id="E4X081"/>
<sequence length="132" mass="14626">MSSPLNVEKSRLTMAFEADNEKQAQAGDTLAPTQRAPKLGKLKKKDTTEGEIFMSTDVDKDNSFTFGNVSPVNKRAPRLRDLPRTPSIVKGDKVVLMSIEIEEEQSFDFDDMSSIEGEANNVVIAVDVDDYL</sequence>
<protein>
    <submittedName>
        <fullName evidence="2">Uncharacterized protein</fullName>
    </submittedName>
</protein>
<evidence type="ECO:0000313" key="3">
    <source>
        <dbReference type="Proteomes" id="UP000001307"/>
    </source>
</evidence>
<name>E4X081_OIKDI</name>
<organism evidence="2">
    <name type="scientific">Oikopleura dioica</name>
    <name type="common">Tunicate</name>
    <dbReference type="NCBI Taxonomy" id="34765"/>
    <lineage>
        <taxon>Eukaryota</taxon>
        <taxon>Metazoa</taxon>
        <taxon>Chordata</taxon>
        <taxon>Tunicata</taxon>
        <taxon>Appendicularia</taxon>
        <taxon>Copelata</taxon>
        <taxon>Oikopleuridae</taxon>
        <taxon>Oikopleura</taxon>
    </lineage>
</organism>
<feature type="region of interest" description="Disordered" evidence="1">
    <location>
        <begin position="1"/>
        <end position="45"/>
    </location>
</feature>
<gene>
    <name evidence="2" type="ORF">GSOID_T00015113001</name>
</gene>
<keyword evidence="3" id="KW-1185">Reference proteome</keyword>
<evidence type="ECO:0000256" key="1">
    <source>
        <dbReference type="SAM" id="MobiDB-lite"/>
    </source>
</evidence>
<dbReference type="Proteomes" id="UP000001307">
    <property type="component" value="Unassembled WGS sequence"/>
</dbReference>
<dbReference type="EMBL" id="FN653020">
    <property type="protein sequence ID" value="CBY23180.1"/>
    <property type="molecule type" value="Genomic_DNA"/>
</dbReference>